<name>A0A7Y9S3M6_9ACTN</name>
<evidence type="ECO:0000313" key="2">
    <source>
        <dbReference type="Proteomes" id="UP000540656"/>
    </source>
</evidence>
<dbReference type="RefSeq" id="WP_179501958.1">
    <property type="nucleotide sequence ID" value="NZ_JACCAA010000001.1"/>
</dbReference>
<reference evidence="1 2" key="1">
    <citation type="submission" date="2020-07" db="EMBL/GenBank/DDBJ databases">
        <title>Sequencing the genomes of 1000 actinobacteria strains.</title>
        <authorList>
            <person name="Klenk H.-P."/>
        </authorList>
    </citation>
    <scope>NUCLEOTIDE SEQUENCE [LARGE SCALE GENOMIC DNA]</scope>
    <source>
        <strain evidence="1 2">DSM 23819</strain>
    </source>
</reference>
<protein>
    <recommendedName>
        <fullName evidence="3">SRPBCC domain-containing protein</fullName>
    </recommendedName>
</protein>
<dbReference type="PANTHER" id="PTHR36166">
    <property type="entry name" value="CHROMOSOME 9, WHOLE GENOME SHOTGUN SEQUENCE"/>
    <property type="match status" value="1"/>
</dbReference>
<dbReference type="InterPro" id="IPR019587">
    <property type="entry name" value="Polyketide_cyclase/dehydratase"/>
</dbReference>
<evidence type="ECO:0008006" key="3">
    <source>
        <dbReference type="Google" id="ProtNLM"/>
    </source>
</evidence>
<accession>A0A7Y9S3M6</accession>
<sequence>MPRNPEAAIEIDAPLETVWQVMLDVDAYPEWNPFVVKAECNNPPRVGDPILLHVKWANGKGVNSPERIKVLEAPAGDSSGTTTATLAYVFEGWPAKLGLVKGIRYQRLRQVGGGPTTYSTVEEFSGPLVKLAGPARVAEGFARHARALKERAESRP</sequence>
<evidence type="ECO:0000313" key="1">
    <source>
        <dbReference type="EMBL" id="NYG58835.1"/>
    </source>
</evidence>
<dbReference type="Gene3D" id="3.30.530.20">
    <property type="match status" value="1"/>
</dbReference>
<dbReference type="SUPFAM" id="SSF55961">
    <property type="entry name" value="Bet v1-like"/>
    <property type="match status" value="1"/>
</dbReference>
<dbReference type="EMBL" id="JACCAA010000001">
    <property type="protein sequence ID" value="NYG58835.1"/>
    <property type="molecule type" value="Genomic_DNA"/>
</dbReference>
<dbReference type="CDD" id="cd07822">
    <property type="entry name" value="SRPBCC_4"/>
    <property type="match status" value="1"/>
</dbReference>
<dbReference type="PANTHER" id="PTHR36166:SF1">
    <property type="entry name" value="SRPBCC DOMAIN-CONTAINING PROTEIN"/>
    <property type="match status" value="1"/>
</dbReference>
<dbReference type="InterPro" id="IPR023393">
    <property type="entry name" value="START-like_dom_sf"/>
</dbReference>
<organism evidence="1 2">
    <name type="scientific">Nocardioides daedukensis</name>
    <dbReference type="NCBI Taxonomy" id="634462"/>
    <lineage>
        <taxon>Bacteria</taxon>
        <taxon>Bacillati</taxon>
        <taxon>Actinomycetota</taxon>
        <taxon>Actinomycetes</taxon>
        <taxon>Propionibacteriales</taxon>
        <taxon>Nocardioidaceae</taxon>
        <taxon>Nocardioides</taxon>
    </lineage>
</organism>
<dbReference type="Proteomes" id="UP000540656">
    <property type="component" value="Unassembled WGS sequence"/>
</dbReference>
<gene>
    <name evidence="1" type="ORF">BJ980_001758</name>
</gene>
<comment type="caution">
    <text evidence="1">The sequence shown here is derived from an EMBL/GenBank/DDBJ whole genome shotgun (WGS) entry which is preliminary data.</text>
</comment>
<dbReference type="Pfam" id="PF10604">
    <property type="entry name" value="Polyketide_cyc2"/>
    <property type="match status" value="1"/>
</dbReference>
<proteinExistence type="predicted"/>
<dbReference type="AlphaFoldDB" id="A0A7Y9S3M6"/>
<keyword evidence="2" id="KW-1185">Reference proteome</keyword>